<dbReference type="EMBL" id="JAPVEB010000001">
    <property type="protein sequence ID" value="KAJ5283360.1"/>
    <property type="molecule type" value="Genomic_DNA"/>
</dbReference>
<feature type="region of interest" description="Disordered" evidence="6">
    <location>
        <begin position="710"/>
        <end position="731"/>
    </location>
</feature>
<comment type="caution">
    <text evidence="8">The sequence shown here is derived from an EMBL/GenBank/DDBJ whole genome shotgun (WGS) entry which is preliminary data.</text>
</comment>
<feature type="compositionally biased region" description="Low complexity" evidence="6">
    <location>
        <begin position="392"/>
        <end position="403"/>
    </location>
</feature>
<dbReference type="SMART" id="SM00387">
    <property type="entry name" value="HATPase_c"/>
    <property type="match status" value="1"/>
</dbReference>
<dbReference type="PRINTS" id="PR00344">
    <property type="entry name" value="BCTRLSENSOR"/>
</dbReference>
<evidence type="ECO:0000259" key="7">
    <source>
        <dbReference type="PROSITE" id="PS50109"/>
    </source>
</evidence>
<feature type="region of interest" description="Disordered" evidence="6">
    <location>
        <begin position="463"/>
        <end position="505"/>
    </location>
</feature>
<dbReference type="InterPro" id="IPR036890">
    <property type="entry name" value="HATPase_C_sf"/>
</dbReference>
<evidence type="ECO:0000256" key="3">
    <source>
        <dbReference type="ARBA" id="ARBA00022553"/>
    </source>
</evidence>
<dbReference type="Pfam" id="PF02518">
    <property type="entry name" value="HATPase_c"/>
    <property type="match status" value="1"/>
</dbReference>
<evidence type="ECO:0000313" key="9">
    <source>
        <dbReference type="Proteomes" id="UP001220256"/>
    </source>
</evidence>
<feature type="compositionally biased region" description="Low complexity" evidence="6">
    <location>
        <begin position="716"/>
        <end position="727"/>
    </location>
</feature>
<feature type="region of interest" description="Disordered" evidence="6">
    <location>
        <begin position="296"/>
        <end position="315"/>
    </location>
</feature>
<dbReference type="PANTHER" id="PTHR43047:SF72">
    <property type="entry name" value="OSMOSENSING HISTIDINE PROTEIN KINASE SLN1"/>
    <property type="match status" value="1"/>
</dbReference>
<accession>A0ABQ8WWM2</accession>
<evidence type="ECO:0000256" key="6">
    <source>
        <dbReference type="SAM" id="MobiDB-lite"/>
    </source>
</evidence>
<dbReference type="InterPro" id="IPR005467">
    <property type="entry name" value="His_kinase_dom"/>
</dbReference>
<sequence>MSILIITVVIDNIADLRLRQIYSARAICIALRPFRSCQPQYFCPTTVARFGPDFLRPAGRHPPRDPASLDLAFDRTHQHVVAEATPALNLLGGCIEDDRERLQLGCCVLPKDRGFCHHVERLPSWFSTENSGVAGASALVIMNVTKDERFRSCEVLEALSDVRFYATVPIVSPRGFTIGAYSVLDSEARTSDPDHHALQFMNEMAATVMDHLAMVHTTRRSREAERMIVGLGSFVEGKSTVRDSWMEPNAQFAASEQSGKAPEGQLNIVQQRVQEAAKEKGQASLVFRDSYRRAEETWSHPSNSSSQGVGRNQRPRTVLSSENFVRTVLAGESLQDDTLSTSIKLVFSRAANLIRESIGAEGVMFLDANSNRFGSVVNRTSRKVSPSLKVPTSGSDGSTASESSLKHKLSGEPDSTSASKCLVFSSSQTSSINDEPRTGRAAVVPEPLFSSLVRRYPRGKIFSYNDTSQNKPGSKHRGTTDNAYHTDERRSSSKKRNKPTFRQDADHLIKISPQARNILFLPIWDSGKRGCFAGTLVWTNNLEHAFTFGNELVFVSAFANSIMAEIHRLDVEAAEKAKTKLVTSITHELRTPLHGILGTADILSDTAMNATQYGMIHTIESCGRTLLDTINNLLDVTFIDKYQKKQFCLSGSSGEKQIVLPANSTERGMQSKDRGEKASSSHVKLDAVLEEVTESVFAGYSFYPHAHAPPPALTDSSSRSAGPASASDQVGPRASQVTIIFDIQPDTTWDFDTHTLYTPSGYIYVGLASYQSCASRSQTEPVNQSLGEQNQEFEVTLTVKDTGKGIGSEYLQNDIFTPFMQEDPLASGSGLGLSIVRQAVNFLGGSIEINSTKGVGTELTIRTPLTRFPGASDTSSDSVFNSLQTFTQGKTIGLLGFGLSLRSHRDTALYSSLERLCRDWFDLKTELDSEDVEGRNIFALNNHLDGGNGSSPPVVVICQSRAEAHIDEANGSDSTTELNYVQG</sequence>
<dbReference type="Gene3D" id="3.30.565.10">
    <property type="entry name" value="Histidine kinase-like ATPase, C-terminal domain"/>
    <property type="match status" value="1"/>
</dbReference>
<dbReference type="SUPFAM" id="SSF55781">
    <property type="entry name" value="GAF domain-like"/>
    <property type="match status" value="1"/>
</dbReference>
<evidence type="ECO:0000256" key="1">
    <source>
        <dbReference type="ARBA" id="ARBA00000085"/>
    </source>
</evidence>
<dbReference type="InterPro" id="IPR003594">
    <property type="entry name" value="HATPase_dom"/>
</dbReference>
<evidence type="ECO:0000313" key="8">
    <source>
        <dbReference type="EMBL" id="KAJ5283360.1"/>
    </source>
</evidence>
<keyword evidence="3" id="KW-0597">Phosphoprotein</keyword>
<reference evidence="8 9" key="1">
    <citation type="journal article" date="2023" name="IMA Fungus">
        <title>Comparative genomic study of the Penicillium genus elucidates a diverse pangenome and 15 lateral gene transfer events.</title>
        <authorList>
            <person name="Petersen C."/>
            <person name="Sorensen T."/>
            <person name="Nielsen M.R."/>
            <person name="Sondergaard T.E."/>
            <person name="Sorensen J.L."/>
            <person name="Fitzpatrick D.A."/>
            <person name="Frisvad J.C."/>
            <person name="Nielsen K.L."/>
        </authorList>
    </citation>
    <scope>NUCLEOTIDE SEQUENCE [LARGE SCALE GENOMIC DNA]</scope>
    <source>
        <strain evidence="8 9">IBT 3361</strain>
    </source>
</reference>
<gene>
    <name evidence="8" type="ORF">N7505_001340</name>
</gene>
<dbReference type="Proteomes" id="UP001220256">
    <property type="component" value="Unassembled WGS sequence"/>
</dbReference>
<keyword evidence="4" id="KW-0808">Transferase</keyword>
<feature type="compositionally biased region" description="Polar residues" evidence="6">
    <location>
        <begin position="299"/>
        <end position="310"/>
    </location>
</feature>
<protein>
    <recommendedName>
        <fullName evidence="2">histidine kinase</fullName>
        <ecNumber evidence="2">2.7.13.3</ecNumber>
    </recommendedName>
</protein>
<dbReference type="InterPro" id="IPR003661">
    <property type="entry name" value="HisK_dim/P_dom"/>
</dbReference>
<comment type="catalytic activity">
    <reaction evidence="1">
        <text>ATP + protein L-histidine = ADP + protein N-phospho-L-histidine.</text>
        <dbReference type="EC" id="2.7.13.3"/>
    </reaction>
</comment>
<keyword evidence="5" id="KW-0418">Kinase</keyword>
<proteinExistence type="predicted"/>
<dbReference type="PANTHER" id="PTHR43047">
    <property type="entry name" value="TWO-COMPONENT HISTIDINE PROTEIN KINASE"/>
    <property type="match status" value="1"/>
</dbReference>
<feature type="domain" description="Histidine kinase" evidence="7">
    <location>
        <begin position="584"/>
        <end position="867"/>
    </location>
</feature>
<evidence type="ECO:0000256" key="4">
    <source>
        <dbReference type="ARBA" id="ARBA00022679"/>
    </source>
</evidence>
<evidence type="ECO:0000256" key="2">
    <source>
        <dbReference type="ARBA" id="ARBA00012438"/>
    </source>
</evidence>
<dbReference type="Pfam" id="PF00512">
    <property type="entry name" value="HisKA"/>
    <property type="match status" value="1"/>
</dbReference>
<dbReference type="CDD" id="cd00082">
    <property type="entry name" value="HisKA"/>
    <property type="match status" value="1"/>
</dbReference>
<evidence type="ECO:0000256" key="5">
    <source>
        <dbReference type="ARBA" id="ARBA00022777"/>
    </source>
</evidence>
<keyword evidence="9" id="KW-1185">Reference proteome</keyword>
<dbReference type="SUPFAM" id="SSF47384">
    <property type="entry name" value="Homodimeric domain of signal transducing histidine kinase"/>
    <property type="match status" value="1"/>
</dbReference>
<dbReference type="SUPFAM" id="SSF55874">
    <property type="entry name" value="ATPase domain of HSP90 chaperone/DNA topoisomerase II/histidine kinase"/>
    <property type="match status" value="1"/>
</dbReference>
<dbReference type="InterPro" id="IPR036097">
    <property type="entry name" value="HisK_dim/P_sf"/>
</dbReference>
<name>A0ABQ8WWM2_PENCH</name>
<dbReference type="EC" id="2.7.13.3" evidence="2"/>
<organism evidence="8 9">
    <name type="scientific">Penicillium chrysogenum</name>
    <name type="common">Penicillium notatum</name>
    <dbReference type="NCBI Taxonomy" id="5076"/>
    <lineage>
        <taxon>Eukaryota</taxon>
        <taxon>Fungi</taxon>
        <taxon>Dikarya</taxon>
        <taxon>Ascomycota</taxon>
        <taxon>Pezizomycotina</taxon>
        <taxon>Eurotiomycetes</taxon>
        <taxon>Eurotiomycetidae</taxon>
        <taxon>Eurotiales</taxon>
        <taxon>Aspergillaceae</taxon>
        <taxon>Penicillium</taxon>
        <taxon>Penicillium chrysogenum species complex</taxon>
    </lineage>
</organism>
<dbReference type="SMART" id="SM00388">
    <property type="entry name" value="HisKA"/>
    <property type="match status" value="1"/>
</dbReference>
<dbReference type="Gene3D" id="1.10.287.130">
    <property type="match status" value="1"/>
</dbReference>
<dbReference type="PROSITE" id="PS50109">
    <property type="entry name" value="HIS_KIN"/>
    <property type="match status" value="1"/>
</dbReference>
<feature type="region of interest" description="Disordered" evidence="6">
    <location>
        <begin position="379"/>
        <end position="420"/>
    </location>
</feature>
<dbReference type="InterPro" id="IPR004358">
    <property type="entry name" value="Sig_transdc_His_kin-like_C"/>
</dbReference>